<dbReference type="GO" id="GO:0044781">
    <property type="term" value="P:bacterial-type flagellum organization"/>
    <property type="evidence" value="ECO:0007669"/>
    <property type="project" value="UniProtKB-KW"/>
</dbReference>
<sequence>MSNNSLSLILEQAKEQEHQAQLALNHAHLERENYLQQLAQIEQYRLDYCTQLSERGLQGLTASSYNHLQKFLTQLDETLAKQKSIGSHFEQQITDCQQHWLEMQKKRRSIEWLIEKKQRERQMWLDKQEQKMMDEFATLQFARRMQASGR</sequence>
<proteinExistence type="inferred from homology"/>
<dbReference type="Gene3D" id="1.10.287.1700">
    <property type="match status" value="1"/>
</dbReference>
<reference evidence="11 12" key="1">
    <citation type="submission" date="2018-06" db="EMBL/GenBank/DDBJ databases">
        <authorList>
            <consortium name="Pathogen Informatics"/>
            <person name="Doyle S."/>
        </authorList>
    </citation>
    <scope>NUCLEOTIDE SEQUENCE [LARGE SCALE GENOMIC DNA]</scope>
    <source>
        <strain evidence="11 12">NCTC11647</strain>
    </source>
</reference>
<keyword evidence="5" id="KW-1003">Cell membrane</keyword>
<keyword evidence="11" id="KW-0282">Flagellum</keyword>
<keyword evidence="9" id="KW-0472">Membrane</keyword>
<keyword evidence="6" id="KW-0145">Chemotaxis</keyword>
<dbReference type="InterPro" id="IPR052570">
    <property type="entry name" value="FliJ"/>
</dbReference>
<evidence type="ECO:0000256" key="7">
    <source>
        <dbReference type="ARBA" id="ARBA00022795"/>
    </source>
</evidence>
<dbReference type="InterPro" id="IPR012823">
    <property type="entry name" value="Flagell_FliJ"/>
</dbReference>
<organism evidence="11 12">
    <name type="scientific">Photobacterium damselae</name>
    <dbReference type="NCBI Taxonomy" id="38293"/>
    <lineage>
        <taxon>Bacteria</taxon>
        <taxon>Pseudomonadati</taxon>
        <taxon>Pseudomonadota</taxon>
        <taxon>Gammaproteobacteria</taxon>
        <taxon>Vibrionales</taxon>
        <taxon>Vibrionaceae</taxon>
        <taxon>Photobacterium</taxon>
    </lineage>
</organism>
<dbReference type="GO" id="GO:0009288">
    <property type="term" value="C:bacterial-type flagellum"/>
    <property type="evidence" value="ECO:0007669"/>
    <property type="project" value="InterPro"/>
</dbReference>
<keyword evidence="4" id="KW-0813">Transport</keyword>
<evidence type="ECO:0000256" key="6">
    <source>
        <dbReference type="ARBA" id="ARBA00022500"/>
    </source>
</evidence>
<keyword evidence="7" id="KW-1005">Bacterial flagellum biogenesis</keyword>
<dbReference type="GO" id="GO:0006935">
    <property type="term" value="P:chemotaxis"/>
    <property type="evidence" value="ECO:0007669"/>
    <property type="project" value="UniProtKB-KW"/>
</dbReference>
<dbReference type="RefSeq" id="WP_036764237.1">
    <property type="nucleotide sequence ID" value="NZ_CP018297.1"/>
</dbReference>
<dbReference type="Pfam" id="PF02050">
    <property type="entry name" value="FliJ"/>
    <property type="match status" value="1"/>
</dbReference>
<keyword evidence="11" id="KW-0966">Cell projection</keyword>
<evidence type="ECO:0000256" key="2">
    <source>
        <dbReference type="ARBA" id="ARBA00010004"/>
    </source>
</evidence>
<evidence type="ECO:0000256" key="10">
    <source>
        <dbReference type="ARBA" id="ARBA00023225"/>
    </source>
</evidence>
<dbReference type="GeneID" id="93397118"/>
<keyword evidence="11" id="KW-0969">Cilium</keyword>
<keyword evidence="10" id="KW-1006">Bacterial flagellum protein export</keyword>
<dbReference type="InterPro" id="IPR053716">
    <property type="entry name" value="Flag_assembly_chemotaxis_eff"/>
</dbReference>
<gene>
    <name evidence="11" type="ORF">NCTC11647_00666</name>
</gene>
<dbReference type="EMBL" id="UATL01000001">
    <property type="protein sequence ID" value="SPY27609.1"/>
    <property type="molecule type" value="Genomic_DNA"/>
</dbReference>
<evidence type="ECO:0000256" key="1">
    <source>
        <dbReference type="ARBA" id="ARBA00004413"/>
    </source>
</evidence>
<evidence type="ECO:0000256" key="8">
    <source>
        <dbReference type="ARBA" id="ARBA00022927"/>
    </source>
</evidence>
<dbReference type="PANTHER" id="PTHR38786:SF1">
    <property type="entry name" value="FLAGELLAR FLIJ PROTEIN"/>
    <property type="match status" value="1"/>
</dbReference>
<dbReference type="Proteomes" id="UP000251647">
    <property type="component" value="Unassembled WGS sequence"/>
</dbReference>
<dbReference type="GO" id="GO:0015031">
    <property type="term" value="P:protein transport"/>
    <property type="evidence" value="ECO:0007669"/>
    <property type="project" value="UniProtKB-KW"/>
</dbReference>
<evidence type="ECO:0000256" key="4">
    <source>
        <dbReference type="ARBA" id="ARBA00022448"/>
    </source>
</evidence>
<comment type="subcellular location">
    <subcellularLocation>
        <location evidence="1">Cell membrane</location>
        <topology evidence="1">Peripheral membrane protein</topology>
        <orientation evidence="1">Cytoplasmic side</orientation>
    </subcellularLocation>
</comment>
<dbReference type="NCBIfam" id="TIGR02473">
    <property type="entry name" value="flagell_FliJ"/>
    <property type="match status" value="1"/>
</dbReference>
<evidence type="ECO:0000256" key="3">
    <source>
        <dbReference type="ARBA" id="ARBA00020392"/>
    </source>
</evidence>
<dbReference type="OrthoDB" id="7063004at2"/>
<keyword evidence="8" id="KW-0653">Protein transport</keyword>
<dbReference type="GO" id="GO:0071973">
    <property type="term" value="P:bacterial-type flagellum-dependent cell motility"/>
    <property type="evidence" value="ECO:0007669"/>
    <property type="project" value="InterPro"/>
</dbReference>
<dbReference type="GO" id="GO:0005886">
    <property type="term" value="C:plasma membrane"/>
    <property type="evidence" value="ECO:0007669"/>
    <property type="project" value="UniProtKB-SubCell"/>
</dbReference>
<evidence type="ECO:0000313" key="12">
    <source>
        <dbReference type="Proteomes" id="UP000251647"/>
    </source>
</evidence>
<evidence type="ECO:0000256" key="9">
    <source>
        <dbReference type="ARBA" id="ARBA00023136"/>
    </source>
</evidence>
<comment type="similarity">
    <text evidence="2">Belongs to the FliJ family.</text>
</comment>
<evidence type="ECO:0000313" key="11">
    <source>
        <dbReference type="EMBL" id="SPY27609.1"/>
    </source>
</evidence>
<name>A0A2T3QQC2_PHODM</name>
<evidence type="ECO:0000256" key="5">
    <source>
        <dbReference type="ARBA" id="ARBA00022475"/>
    </source>
</evidence>
<accession>A0A2T3QQC2</accession>
<dbReference type="AlphaFoldDB" id="A0A2T3QQC2"/>
<protein>
    <recommendedName>
        <fullName evidence="3">Flagellar FliJ protein</fullName>
    </recommendedName>
</protein>
<dbReference type="PANTHER" id="PTHR38786">
    <property type="entry name" value="FLAGELLAR FLIJ PROTEIN"/>
    <property type="match status" value="1"/>
</dbReference>